<dbReference type="InterPro" id="IPR002510">
    <property type="entry name" value="Metalloprtase-TldD/E_N"/>
</dbReference>
<evidence type="ECO:0000256" key="4">
    <source>
        <dbReference type="ARBA" id="ARBA00023049"/>
    </source>
</evidence>
<dbReference type="InterPro" id="IPR051463">
    <property type="entry name" value="Peptidase_U62_metallo"/>
</dbReference>
<dbReference type="SUPFAM" id="SSF111283">
    <property type="entry name" value="Putative modulator of DNA gyrase, PmbA/TldD"/>
    <property type="match status" value="1"/>
</dbReference>
<name>A0A644T0X5_9ZZZZ</name>
<evidence type="ECO:0000259" key="5">
    <source>
        <dbReference type="Pfam" id="PF01523"/>
    </source>
</evidence>
<dbReference type="InterPro" id="IPR035068">
    <property type="entry name" value="TldD/PmbA_N"/>
</dbReference>
<organism evidence="8">
    <name type="scientific">bioreactor metagenome</name>
    <dbReference type="NCBI Taxonomy" id="1076179"/>
    <lineage>
        <taxon>unclassified sequences</taxon>
        <taxon>metagenomes</taxon>
        <taxon>ecological metagenomes</taxon>
    </lineage>
</organism>
<feature type="domain" description="Metalloprotease TldD/E C-terminal" evidence="6">
    <location>
        <begin position="227"/>
        <end position="458"/>
    </location>
</feature>
<dbReference type="PIRSF" id="PIRSF004919">
    <property type="entry name" value="TldD"/>
    <property type="match status" value="1"/>
</dbReference>
<dbReference type="AlphaFoldDB" id="A0A644T0X5"/>
<dbReference type="EC" id="3.4.-.-" evidence="8"/>
<evidence type="ECO:0000256" key="2">
    <source>
        <dbReference type="ARBA" id="ARBA00022670"/>
    </source>
</evidence>
<proteinExistence type="inferred from homology"/>
<accession>A0A644T0X5</accession>
<dbReference type="InterPro" id="IPR025502">
    <property type="entry name" value="TldD"/>
</dbReference>
<dbReference type="Pfam" id="PF19290">
    <property type="entry name" value="PmbA_TldD_2nd"/>
    <property type="match status" value="1"/>
</dbReference>
<dbReference type="GO" id="GO:0008237">
    <property type="term" value="F:metallopeptidase activity"/>
    <property type="evidence" value="ECO:0007669"/>
    <property type="project" value="UniProtKB-KW"/>
</dbReference>
<keyword evidence="3 8" id="KW-0378">Hydrolase</keyword>
<dbReference type="InterPro" id="IPR036059">
    <property type="entry name" value="TldD/PmbA_sf"/>
</dbReference>
<protein>
    <submittedName>
        <fullName evidence="8">Metalloprotease TldD</fullName>
        <ecNumber evidence="8">3.4.-.-</ecNumber>
    </submittedName>
</protein>
<dbReference type="Pfam" id="PF01523">
    <property type="entry name" value="PmbA_TldD_1st"/>
    <property type="match status" value="1"/>
</dbReference>
<keyword evidence="2 8" id="KW-0645">Protease</keyword>
<dbReference type="InterPro" id="IPR045570">
    <property type="entry name" value="Metalloprtase-TldD/E_cen_dom"/>
</dbReference>
<dbReference type="Pfam" id="PF19289">
    <property type="entry name" value="PmbA_TldD_3rd"/>
    <property type="match status" value="1"/>
</dbReference>
<dbReference type="FunFam" id="3.30.2290.10:FF:000003">
    <property type="entry name" value="Zinc-dependent protease, TldD/PmbA family"/>
    <property type="match status" value="1"/>
</dbReference>
<feature type="domain" description="Metalloprotease TldD/E central" evidence="7">
    <location>
        <begin position="112"/>
        <end position="219"/>
    </location>
</feature>
<reference evidence="8" key="1">
    <citation type="submission" date="2019-08" db="EMBL/GenBank/DDBJ databases">
        <authorList>
            <person name="Kucharzyk K."/>
            <person name="Murdoch R.W."/>
            <person name="Higgins S."/>
            <person name="Loffler F."/>
        </authorList>
    </citation>
    <scope>NUCLEOTIDE SEQUENCE</scope>
</reference>
<sequence>MLDRRVLGEILDTALQHGGDFADIFIENRSTTMVACEENRIERIKSGTDIGAGIRVIYGDTTAYAYTNKVTKADLLDVANIASQAAKRSHADVNIDLRKVVPDLDLDIKKMPTNIKIDDKVAAVEEANSAARSIDHRIKQVMASYGDVVQNVTIANSLGRLVEDQRVRTRLSVNAIAASGAEIQTGFESVGTNQGFEVLANNKAADIGKGAANRAVTLLEAKPAPAGKMPVVMSADAGGTMVHEACGHGLEADLVQKGLSVYGGQENQQVASKFVTVVDDGTIPHKYGTLRFDDEGFETQKNVLIENGILKGYMYDYLTSKRAGVHPTGNGRRESYEHKPIPRMRNTYIDRGKDDPEEIVKSIRNGLLVKKMGGGQVNTVNGDFVFDVAEGYLIKNGSVAHAVRGATLTGNGPEVLKMVDMVGNDLGYTIGTCGKGGQSAPVSDAQPTIRIPEIVVGGTSHESDLKCCTIRRI</sequence>
<dbReference type="PANTHER" id="PTHR30624">
    <property type="entry name" value="UNCHARACTERIZED PROTEIN TLDD AND PMBA"/>
    <property type="match status" value="1"/>
</dbReference>
<dbReference type="EMBL" id="VSSQ01000012">
    <property type="protein sequence ID" value="MPL60439.1"/>
    <property type="molecule type" value="Genomic_DNA"/>
</dbReference>
<dbReference type="Gene3D" id="3.30.2290.10">
    <property type="entry name" value="PmbA/TldD superfamily"/>
    <property type="match status" value="1"/>
</dbReference>
<comment type="caution">
    <text evidence="8">The sequence shown here is derived from an EMBL/GenBank/DDBJ whole genome shotgun (WGS) entry which is preliminary data.</text>
</comment>
<evidence type="ECO:0000259" key="7">
    <source>
        <dbReference type="Pfam" id="PF19290"/>
    </source>
</evidence>
<gene>
    <name evidence="8" type="primary">tldD_4</name>
    <name evidence="8" type="ORF">SDC9_06000</name>
</gene>
<dbReference type="PANTHER" id="PTHR30624:SF4">
    <property type="entry name" value="METALLOPROTEASE TLDD"/>
    <property type="match status" value="1"/>
</dbReference>
<keyword evidence="4 8" id="KW-0482">Metalloprotease</keyword>
<dbReference type="GO" id="GO:0005829">
    <property type="term" value="C:cytosol"/>
    <property type="evidence" value="ECO:0007669"/>
    <property type="project" value="TreeGrafter"/>
</dbReference>
<dbReference type="GO" id="GO:0006508">
    <property type="term" value="P:proteolysis"/>
    <property type="evidence" value="ECO:0007669"/>
    <property type="project" value="UniProtKB-KW"/>
</dbReference>
<evidence type="ECO:0000256" key="1">
    <source>
        <dbReference type="ARBA" id="ARBA00005836"/>
    </source>
</evidence>
<evidence type="ECO:0000313" key="8">
    <source>
        <dbReference type="EMBL" id="MPL60439.1"/>
    </source>
</evidence>
<dbReference type="InterPro" id="IPR045569">
    <property type="entry name" value="Metalloprtase-TldD/E_C"/>
</dbReference>
<evidence type="ECO:0000259" key="6">
    <source>
        <dbReference type="Pfam" id="PF19289"/>
    </source>
</evidence>
<evidence type="ECO:0000256" key="3">
    <source>
        <dbReference type="ARBA" id="ARBA00022801"/>
    </source>
</evidence>
<comment type="similarity">
    <text evidence="1">Belongs to the peptidase U62 family.</text>
</comment>
<feature type="domain" description="Metalloprotease TldD/E N-terminal" evidence="5">
    <location>
        <begin position="22"/>
        <end position="86"/>
    </location>
</feature>